<dbReference type="FunCoup" id="E9HC92">
    <property type="interactions" value="1625"/>
</dbReference>
<dbReference type="PANTHER" id="PTHR13556">
    <property type="entry name" value="TRANSCRIPTIONAL ADAPTER 3-RELATED"/>
    <property type="match status" value="1"/>
</dbReference>
<comment type="subcellular location">
    <subcellularLocation>
        <location evidence="1">Nucleus</location>
    </subcellularLocation>
</comment>
<keyword evidence="3" id="KW-0805">Transcription regulation</keyword>
<dbReference type="PhylomeDB" id="E9HC92"/>
<dbReference type="EMBL" id="GL732619">
    <property type="protein sequence ID" value="EFX70583.1"/>
    <property type="molecule type" value="Genomic_DNA"/>
</dbReference>
<feature type="coiled-coil region" evidence="6">
    <location>
        <begin position="379"/>
        <end position="408"/>
    </location>
</feature>
<evidence type="ECO:0000256" key="6">
    <source>
        <dbReference type="SAM" id="Coils"/>
    </source>
</evidence>
<evidence type="ECO:0000256" key="3">
    <source>
        <dbReference type="ARBA" id="ARBA00023015"/>
    </source>
</evidence>
<reference evidence="8 9" key="1">
    <citation type="journal article" date="2011" name="Science">
        <title>The ecoresponsive genome of Daphnia pulex.</title>
        <authorList>
            <person name="Colbourne J.K."/>
            <person name="Pfrender M.E."/>
            <person name="Gilbert D."/>
            <person name="Thomas W.K."/>
            <person name="Tucker A."/>
            <person name="Oakley T.H."/>
            <person name="Tokishita S."/>
            <person name="Aerts A."/>
            <person name="Arnold G.J."/>
            <person name="Basu M.K."/>
            <person name="Bauer D.J."/>
            <person name="Caceres C.E."/>
            <person name="Carmel L."/>
            <person name="Casola C."/>
            <person name="Choi J.H."/>
            <person name="Detter J.C."/>
            <person name="Dong Q."/>
            <person name="Dusheyko S."/>
            <person name="Eads B.D."/>
            <person name="Frohlich T."/>
            <person name="Geiler-Samerotte K.A."/>
            <person name="Gerlach D."/>
            <person name="Hatcher P."/>
            <person name="Jogdeo S."/>
            <person name="Krijgsveld J."/>
            <person name="Kriventseva E.V."/>
            <person name="Kultz D."/>
            <person name="Laforsch C."/>
            <person name="Lindquist E."/>
            <person name="Lopez J."/>
            <person name="Manak J.R."/>
            <person name="Muller J."/>
            <person name="Pangilinan J."/>
            <person name="Patwardhan R.P."/>
            <person name="Pitluck S."/>
            <person name="Pritham E.J."/>
            <person name="Rechtsteiner A."/>
            <person name="Rho M."/>
            <person name="Rogozin I.B."/>
            <person name="Sakarya O."/>
            <person name="Salamov A."/>
            <person name="Schaack S."/>
            <person name="Shapiro H."/>
            <person name="Shiga Y."/>
            <person name="Skalitzky C."/>
            <person name="Smith Z."/>
            <person name="Souvorov A."/>
            <person name="Sung W."/>
            <person name="Tang Z."/>
            <person name="Tsuchiya D."/>
            <person name="Tu H."/>
            <person name="Vos H."/>
            <person name="Wang M."/>
            <person name="Wolf Y.I."/>
            <person name="Yamagata H."/>
            <person name="Yamada T."/>
            <person name="Ye Y."/>
            <person name="Shaw J.R."/>
            <person name="Andrews J."/>
            <person name="Crease T.J."/>
            <person name="Tang H."/>
            <person name="Lucas S.M."/>
            <person name="Robertson H.M."/>
            <person name="Bork P."/>
            <person name="Koonin E.V."/>
            <person name="Zdobnov E.M."/>
            <person name="Grigoriev I.V."/>
            <person name="Lynch M."/>
            <person name="Boore J.L."/>
        </authorList>
    </citation>
    <scope>NUCLEOTIDE SEQUENCE [LARGE SCALE GENOMIC DNA]</scope>
</reference>
<keyword evidence="4" id="KW-0804">Transcription</keyword>
<organism evidence="8 9">
    <name type="scientific">Daphnia pulex</name>
    <name type="common">Water flea</name>
    <dbReference type="NCBI Taxonomy" id="6669"/>
    <lineage>
        <taxon>Eukaryota</taxon>
        <taxon>Metazoa</taxon>
        <taxon>Ecdysozoa</taxon>
        <taxon>Arthropoda</taxon>
        <taxon>Crustacea</taxon>
        <taxon>Branchiopoda</taxon>
        <taxon>Diplostraca</taxon>
        <taxon>Cladocera</taxon>
        <taxon>Anomopoda</taxon>
        <taxon>Daphniidae</taxon>
        <taxon>Daphnia</taxon>
    </lineage>
</organism>
<dbReference type="HOGENOM" id="CLU_038515_0_0_1"/>
<feature type="compositionally biased region" description="Polar residues" evidence="7">
    <location>
        <begin position="316"/>
        <end position="325"/>
    </location>
</feature>
<dbReference type="Pfam" id="PF10198">
    <property type="entry name" value="Ada3"/>
    <property type="match status" value="1"/>
</dbReference>
<dbReference type="InParanoid" id="E9HC92"/>
<dbReference type="eggNOG" id="KOG4191">
    <property type="taxonomic scope" value="Eukaryota"/>
</dbReference>
<evidence type="ECO:0000313" key="9">
    <source>
        <dbReference type="Proteomes" id="UP000000305"/>
    </source>
</evidence>
<evidence type="ECO:0000256" key="7">
    <source>
        <dbReference type="SAM" id="MobiDB-lite"/>
    </source>
</evidence>
<dbReference type="KEGG" id="dpx:DAPPUDRAFT_309375"/>
<dbReference type="AlphaFoldDB" id="E9HC92"/>
<evidence type="ECO:0000256" key="1">
    <source>
        <dbReference type="ARBA" id="ARBA00004123"/>
    </source>
</evidence>
<evidence type="ECO:0008006" key="10">
    <source>
        <dbReference type="Google" id="ProtNLM"/>
    </source>
</evidence>
<feature type="compositionally biased region" description="Basic and acidic residues" evidence="7">
    <location>
        <begin position="238"/>
        <end position="247"/>
    </location>
</feature>
<dbReference type="GO" id="GO:0003713">
    <property type="term" value="F:transcription coactivator activity"/>
    <property type="evidence" value="ECO:0000318"/>
    <property type="project" value="GO_Central"/>
</dbReference>
<dbReference type="OrthoDB" id="1232at2759"/>
<feature type="compositionally biased region" description="Basic and acidic residues" evidence="7">
    <location>
        <begin position="114"/>
        <end position="135"/>
    </location>
</feature>
<dbReference type="GO" id="GO:0005634">
    <property type="term" value="C:nucleus"/>
    <property type="evidence" value="ECO:0007669"/>
    <property type="project" value="UniProtKB-SubCell"/>
</dbReference>
<feature type="region of interest" description="Disordered" evidence="7">
    <location>
        <begin position="304"/>
        <end position="327"/>
    </location>
</feature>
<comment type="similarity">
    <text evidence="2">Belongs to the NGG1 family.</text>
</comment>
<keyword evidence="9" id="KW-1185">Reference proteome</keyword>
<feature type="region of interest" description="Disordered" evidence="7">
    <location>
        <begin position="1"/>
        <end position="41"/>
    </location>
</feature>
<dbReference type="STRING" id="6669.E9HC92"/>
<sequence length="455" mass="50970">MVPGKGNISKGKGATNVKGSTSATKVKRERVSEPEDSDEEVTLADVRAVDYGKVLPRFTSITARSEEGGVMMDDLDTLQMELETLLNCVVLRSLNLQREIAGMTEKPPSPGKRSKQEERSPKKFKDQPGKLRDAHTPPLLKQMKIKSALAKPIPPEGVVEEISPLELMKTSTAKNDTPNKFWASVEPYCALFTDDDLKLVEELISTHNEDEEYLKIPPLGRHYTLRWAEDDLLQEQREGSRFGEKKKITSGSSVGTEEAQRLMDTAAKNNAESNTTSATGMCGPMTQRLISALLEENIVTSVQDTMESEGQDENAKSTGTKTAMNGPQAAALERRIRQELEEQGILTSEEANVNSVDDEILTELRRCQGELRAISLHNLKQLKRLYRLSQEEMKRQEIRKKLIAADAEVLDVYRKMAAAKQKKRPLSKKEKDQMWKILRDREAIVKQLDTGTTSM</sequence>
<gene>
    <name evidence="8" type="ORF">DAPPUDRAFT_309375</name>
</gene>
<accession>E9HC92</accession>
<evidence type="ECO:0000256" key="2">
    <source>
        <dbReference type="ARBA" id="ARBA00005330"/>
    </source>
</evidence>
<feature type="region of interest" description="Disordered" evidence="7">
    <location>
        <begin position="101"/>
        <end position="138"/>
    </location>
</feature>
<feature type="region of interest" description="Disordered" evidence="7">
    <location>
        <begin position="238"/>
        <end position="259"/>
    </location>
</feature>
<dbReference type="PANTHER" id="PTHR13556:SF2">
    <property type="entry name" value="TRANSCRIPTIONAL ADAPTER 3"/>
    <property type="match status" value="1"/>
</dbReference>
<dbReference type="GO" id="GO:0000124">
    <property type="term" value="C:SAGA complex"/>
    <property type="evidence" value="ECO:0000318"/>
    <property type="project" value="GO_Central"/>
</dbReference>
<protein>
    <recommendedName>
        <fullName evidence="10">Transcriptional adapter 3</fullName>
    </recommendedName>
</protein>
<evidence type="ECO:0000256" key="5">
    <source>
        <dbReference type="ARBA" id="ARBA00023242"/>
    </source>
</evidence>
<evidence type="ECO:0000256" key="4">
    <source>
        <dbReference type="ARBA" id="ARBA00023163"/>
    </source>
</evidence>
<keyword evidence="5" id="KW-0539">Nucleus</keyword>
<dbReference type="Proteomes" id="UP000000305">
    <property type="component" value="Unassembled WGS sequence"/>
</dbReference>
<keyword evidence="6" id="KW-0175">Coiled coil</keyword>
<proteinExistence type="inferred from homology"/>
<dbReference type="OMA" id="TPNKFWA"/>
<dbReference type="GO" id="GO:0006357">
    <property type="term" value="P:regulation of transcription by RNA polymerase II"/>
    <property type="evidence" value="ECO:0000318"/>
    <property type="project" value="GO_Central"/>
</dbReference>
<dbReference type="InterPro" id="IPR019340">
    <property type="entry name" value="Histone_AcTrfase_su3"/>
</dbReference>
<evidence type="ECO:0000313" key="8">
    <source>
        <dbReference type="EMBL" id="EFX70583.1"/>
    </source>
</evidence>
<name>E9HC92_DAPPU</name>